<protein>
    <recommendedName>
        <fullName evidence="1">HTH cro/C1-type domain-containing protein</fullName>
    </recommendedName>
</protein>
<dbReference type="InterPro" id="IPR010982">
    <property type="entry name" value="Lambda_DNA-bd_dom_sf"/>
</dbReference>
<dbReference type="Proteomes" id="UP000466345">
    <property type="component" value="Unassembled WGS sequence"/>
</dbReference>
<dbReference type="Pfam" id="PF13560">
    <property type="entry name" value="HTH_31"/>
    <property type="match status" value="1"/>
</dbReference>
<accession>A0A7K0CBW6</accession>
<proteinExistence type="predicted"/>
<dbReference type="SMART" id="SM00530">
    <property type="entry name" value="HTH_XRE"/>
    <property type="match status" value="1"/>
</dbReference>
<dbReference type="PROSITE" id="PS50943">
    <property type="entry name" value="HTH_CROC1"/>
    <property type="match status" value="1"/>
</dbReference>
<evidence type="ECO:0000313" key="3">
    <source>
        <dbReference type="Proteomes" id="UP000466345"/>
    </source>
</evidence>
<evidence type="ECO:0000259" key="1">
    <source>
        <dbReference type="PROSITE" id="PS50943"/>
    </source>
</evidence>
<dbReference type="EMBL" id="WEGJ01000002">
    <property type="protein sequence ID" value="MQY10906.1"/>
    <property type="molecule type" value="Genomic_DNA"/>
</dbReference>
<keyword evidence="3" id="KW-1185">Reference proteome</keyword>
<sequence length="274" mass="30754">MGRMTRGGTSGRRDPAGQLLVHLREEAGYSQEGMARELDWSWKSVANYERGRQRISVERLEMVCELVGVTLEQYMLLHRYTYGSDPLWRPTSLEMLRSRNITDLDEYLAARQLELDADVGRASYIADGAWSVVGASETYRTEVAGSLGVTGPNDPGVSPIRFVLFEPLAREVMDDHDEVWLPGMLAYLAGVVRANPEDPVLRRTHQDVMDRADLRGEYLATGPDLEGIADPRVPRFISHPHENWGDTGIMMIVDPLHLLGAFGFRRVTALPAKF</sequence>
<evidence type="ECO:0000313" key="2">
    <source>
        <dbReference type="EMBL" id="MQY10906.1"/>
    </source>
</evidence>
<reference evidence="2 3" key="1">
    <citation type="submission" date="2019-10" db="EMBL/GenBank/DDBJ databases">
        <title>Streptomyces smaragdinus sp. nov. and Streptomyces fabii sp. nov., isolated from the gut of fungus growing-termite Macrotermes natalensis.</title>
        <authorList>
            <person name="Schwitalla J."/>
            <person name="Benndorf R."/>
            <person name="Martin K."/>
            <person name="De Beer W."/>
            <person name="Kaster A.-K."/>
            <person name="Vollmers J."/>
            <person name="Poulsen M."/>
            <person name="Beemelmanns C."/>
        </authorList>
    </citation>
    <scope>NUCLEOTIDE SEQUENCE [LARGE SCALE GENOMIC DNA]</scope>
    <source>
        <strain evidence="2 3">RB5</strain>
    </source>
</reference>
<comment type="caution">
    <text evidence="2">The sequence shown here is derived from an EMBL/GenBank/DDBJ whole genome shotgun (WGS) entry which is preliminary data.</text>
</comment>
<dbReference type="CDD" id="cd00093">
    <property type="entry name" value="HTH_XRE"/>
    <property type="match status" value="1"/>
</dbReference>
<dbReference type="AlphaFoldDB" id="A0A7K0CBW6"/>
<dbReference type="InterPro" id="IPR001387">
    <property type="entry name" value="Cro/C1-type_HTH"/>
</dbReference>
<dbReference type="SUPFAM" id="SSF47413">
    <property type="entry name" value="lambda repressor-like DNA-binding domains"/>
    <property type="match status" value="1"/>
</dbReference>
<organism evidence="2 3">
    <name type="scientific">Streptomyces smaragdinus</name>
    <dbReference type="NCBI Taxonomy" id="2585196"/>
    <lineage>
        <taxon>Bacteria</taxon>
        <taxon>Bacillati</taxon>
        <taxon>Actinomycetota</taxon>
        <taxon>Actinomycetes</taxon>
        <taxon>Kitasatosporales</taxon>
        <taxon>Streptomycetaceae</taxon>
        <taxon>Streptomyces</taxon>
    </lineage>
</organism>
<name>A0A7K0CBW6_9ACTN</name>
<dbReference type="GO" id="GO:0003677">
    <property type="term" value="F:DNA binding"/>
    <property type="evidence" value="ECO:0007669"/>
    <property type="project" value="InterPro"/>
</dbReference>
<feature type="domain" description="HTH cro/C1-type" evidence="1">
    <location>
        <begin position="20"/>
        <end position="74"/>
    </location>
</feature>
<dbReference type="Gene3D" id="1.10.260.40">
    <property type="entry name" value="lambda repressor-like DNA-binding domains"/>
    <property type="match status" value="1"/>
</dbReference>
<gene>
    <name evidence="2" type="ORF">SRB5_10190</name>
</gene>